<keyword evidence="2" id="KW-0812">Transmembrane</keyword>
<proteinExistence type="predicted"/>
<dbReference type="Proteomes" id="UP001152964">
    <property type="component" value="Chromosome 13"/>
</dbReference>
<evidence type="ECO:0000256" key="1">
    <source>
        <dbReference type="SAM" id="MobiDB-lite"/>
    </source>
</evidence>
<feature type="transmembrane region" description="Helical" evidence="2">
    <location>
        <begin position="41"/>
        <end position="58"/>
    </location>
</feature>
<dbReference type="CDD" id="cd14424">
    <property type="entry name" value="CUE_Cue1p_like"/>
    <property type="match status" value="1"/>
</dbReference>
<accession>A0ABN8VHV3</accession>
<evidence type="ECO:0000313" key="4">
    <source>
        <dbReference type="EMBL" id="CAI1615605.1"/>
    </source>
</evidence>
<protein>
    <recommendedName>
        <fullName evidence="3">CUE domain-containing protein</fullName>
    </recommendedName>
</protein>
<evidence type="ECO:0000259" key="3">
    <source>
        <dbReference type="PROSITE" id="PS51140"/>
    </source>
</evidence>
<dbReference type="EMBL" id="OX291503">
    <property type="protein sequence ID" value="CAI1615605.1"/>
    <property type="molecule type" value="Genomic_DNA"/>
</dbReference>
<feature type="region of interest" description="Disordered" evidence="1">
    <location>
        <begin position="64"/>
        <end position="106"/>
    </location>
</feature>
<dbReference type="PROSITE" id="PS51140">
    <property type="entry name" value="CUE"/>
    <property type="match status" value="1"/>
</dbReference>
<dbReference type="Pfam" id="PF02845">
    <property type="entry name" value="CUE"/>
    <property type="match status" value="1"/>
</dbReference>
<dbReference type="InterPro" id="IPR003892">
    <property type="entry name" value="CUE"/>
</dbReference>
<name>A0ABN8VHV3_SACEU</name>
<feature type="domain" description="CUE" evidence="3">
    <location>
        <begin position="109"/>
        <end position="151"/>
    </location>
</feature>
<sequence length="152" mass="17395">MYGRPRQNQKRAKGCYKRWVLEYQLYARSHKHTHKHARMDGSTTVFILVLVCIFVFTVQRRNAKQAPTPTRTVKDTAPTPTVLATEESSSPEPLPEAHAAQRVNRKRPVNKDMVEIVMTMAPHVQQQKVVQDLRATGSIERTMENIFAGKLD</sequence>
<dbReference type="Gene3D" id="1.10.8.10">
    <property type="entry name" value="DNA helicase RuvA subunit, C-terminal domain"/>
    <property type="match status" value="1"/>
</dbReference>
<organism evidence="4 5">
    <name type="scientific">Saccharomyces eubayanus</name>
    <name type="common">Yeast</name>
    <dbReference type="NCBI Taxonomy" id="1080349"/>
    <lineage>
        <taxon>Eukaryota</taxon>
        <taxon>Fungi</taxon>
        <taxon>Dikarya</taxon>
        <taxon>Ascomycota</taxon>
        <taxon>Saccharomycotina</taxon>
        <taxon>Saccharomycetes</taxon>
        <taxon>Saccharomycetales</taxon>
        <taxon>Saccharomycetaceae</taxon>
        <taxon>Saccharomyces</taxon>
    </lineage>
</organism>
<dbReference type="SMART" id="SM00546">
    <property type="entry name" value="CUE"/>
    <property type="match status" value="1"/>
</dbReference>
<evidence type="ECO:0000313" key="5">
    <source>
        <dbReference type="Proteomes" id="UP001152964"/>
    </source>
</evidence>
<keyword evidence="2" id="KW-1133">Transmembrane helix</keyword>
<gene>
    <name evidence="4" type="primary">U6500M00450</name>
    <name evidence="4" type="ORF">SEUBUCD650_0M00450</name>
</gene>
<evidence type="ECO:0000256" key="2">
    <source>
        <dbReference type="SAM" id="Phobius"/>
    </source>
</evidence>
<keyword evidence="5" id="KW-1185">Reference proteome</keyword>
<reference evidence="4" key="1">
    <citation type="submission" date="2022-08" db="EMBL/GenBank/DDBJ databases">
        <authorList>
            <person name="Byrne P K."/>
        </authorList>
    </citation>
    <scope>NUCLEOTIDE SEQUENCE</scope>
    <source>
        <strain evidence="4">UCD650</strain>
    </source>
</reference>
<keyword evidence="2" id="KW-0472">Membrane</keyword>